<dbReference type="InterPro" id="IPR009003">
    <property type="entry name" value="Peptidase_S1_PA"/>
</dbReference>
<gene>
    <name evidence="2" type="ORF">HNQ79_004932</name>
</gene>
<evidence type="ECO:0000313" key="2">
    <source>
        <dbReference type="EMBL" id="MBB6438425.1"/>
    </source>
</evidence>
<feature type="region of interest" description="Disordered" evidence="1">
    <location>
        <begin position="622"/>
        <end position="667"/>
    </location>
</feature>
<sequence length="1275" mass="131998">MASVPPAGPAGPAAQAAPVAQAVLVRICDPAGRPRGTGFVADHLGTVVTSHEVVDGLSGLLLHAPGDRTCRVGADALVPLPEAGLALVRTEGLGVRPLPVTVRASAPLGSYVRVAAGGWRQARVLGAAPVRHTAADRVHLLDRAMELAMGTAGSDALRPGGAAAGGPVLDAETGTVLAVLATSLLPHAPGSMRDGEVPAVHRAAGFAVPLTGGQGRGGPLGELLRRNAATVPAYGRDLNLAGALQLTATSVGSAGPDTWREPVERSWLVAEFERFEAAQASVLGLVGVPGTGRTTELAALAGRRACGPAPAPTVWLRGADLRDGDASVADAVGRALAQAGRILAASGTPGDMGVATPERVARLARDAGRPLLVLLDGPEEMPPVLAHRTAEWTAGTAGWLRECGARLVVACRPEHWEQAGALYPAETLHPGVAERLPPAVALGDLTEHEAACARERYAVREGALGEADARHPLTLRLLAEVRAAVPGGAVEGCPTREEVFEARLGLMCLRVAVRVAAAHRPALRGTAVRRLAAEVSGRVHEAARRCLGPGQGELAREAFEEIFPWRTGWASAVLTEGVLVPAGGGYRFAHEEVADWVQGAHLDLGEAVERLVGVGAGAAAGPGRVPAQAAERGAAGGADPAARGAPAPSPSSTCAPQNGRTAGAGRVLPVPRHRIGPVVEAMLLLERHHGAGQLAARMSELIRRLEVLDSPESADAQWWAAHLISDTLARVPALGPYSGVLRELAEAVTARSLRAGGPQGLGDGLGTFGPWFWERLGVDQAERVDLLRVLVLADGAPESAAGRNGRPPDRYLDAVARLLRGDLRRVQILLCGWFDDERVLPGGAGATVAEVAQALLHTHRRPALDDLVEALVEAGRPRADELLRALAADEPSALCRAVVRWAHDDRVERRVAAASYGLVAAPHATAEADREQLRCAALALLGRGADVSLHGAALALLVRDPRTRSRYLPRAMAAFVVGEPRVPAAALVTALATHPEPVLATLRAGLYGVDARAREVLRALATVTTPALARRSAALVAEYVARRPEGAVHAAEFVQARLESGPAARGVLLPLVRGLLRGSPADTRSAFATVLATPGSPSSAPLRAELLDVLVEYEEYARHDDASARGAAVLDAVLRAAALGSGQRPDARTRDLVRRTGTLLVRTPEGAARFDRRLVALAREVPGFARRVVCWSVEAPQDWAALIGPSARRAVEALAEIEAGQERAGGRGGPGDGPTGPADGPPGSGAAEAVADPESTREGGRLRGRWAGSGSAAPP</sequence>
<evidence type="ECO:0000256" key="1">
    <source>
        <dbReference type="SAM" id="MobiDB-lite"/>
    </source>
</evidence>
<dbReference type="InterPro" id="IPR027417">
    <property type="entry name" value="P-loop_NTPase"/>
</dbReference>
<feature type="compositionally biased region" description="Low complexity" evidence="1">
    <location>
        <begin position="622"/>
        <end position="656"/>
    </location>
</feature>
<keyword evidence="3" id="KW-1185">Reference proteome</keyword>
<dbReference type="Proteomes" id="UP000540423">
    <property type="component" value="Unassembled WGS sequence"/>
</dbReference>
<organism evidence="2 3">
    <name type="scientific">Streptomyces candidus</name>
    <dbReference type="NCBI Taxonomy" id="67283"/>
    <lineage>
        <taxon>Bacteria</taxon>
        <taxon>Bacillati</taxon>
        <taxon>Actinomycetota</taxon>
        <taxon>Actinomycetes</taxon>
        <taxon>Kitasatosporales</taxon>
        <taxon>Streptomycetaceae</taxon>
        <taxon>Streptomyces</taxon>
    </lineage>
</organism>
<evidence type="ECO:0008006" key="4">
    <source>
        <dbReference type="Google" id="ProtNLM"/>
    </source>
</evidence>
<accession>A0A7X0HJ03</accession>
<dbReference type="SUPFAM" id="SSF50494">
    <property type="entry name" value="Trypsin-like serine proteases"/>
    <property type="match status" value="1"/>
</dbReference>
<dbReference type="RefSeq" id="WP_185034516.1">
    <property type="nucleotide sequence ID" value="NZ_BNBN01000011.1"/>
</dbReference>
<dbReference type="EMBL" id="JACHEM010000013">
    <property type="protein sequence ID" value="MBB6438425.1"/>
    <property type="molecule type" value="Genomic_DNA"/>
</dbReference>
<dbReference type="SUPFAM" id="SSF52540">
    <property type="entry name" value="P-loop containing nucleoside triphosphate hydrolases"/>
    <property type="match status" value="1"/>
</dbReference>
<dbReference type="AlphaFoldDB" id="A0A7X0HJ03"/>
<reference evidence="2 3" key="1">
    <citation type="submission" date="2020-08" db="EMBL/GenBank/DDBJ databases">
        <title>Genomic Encyclopedia of Type Strains, Phase IV (KMG-IV): sequencing the most valuable type-strain genomes for metagenomic binning, comparative biology and taxonomic classification.</title>
        <authorList>
            <person name="Goeker M."/>
        </authorList>
    </citation>
    <scope>NUCLEOTIDE SEQUENCE [LARGE SCALE GENOMIC DNA]</scope>
    <source>
        <strain evidence="2 3">DSM 40141</strain>
    </source>
</reference>
<evidence type="ECO:0000313" key="3">
    <source>
        <dbReference type="Proteomes" id="UP000540423"/>
    </source>
</evidence>
<name>A0A7X0HJ03_9ACTN</name>
<protein>
    <recommendedName>
        <fullName evidence="4">Serine protease</fullName>
    </recommendedName>
</protein>
<feature type="region of interest" description="Disordered" evidence="1">
    <location>
        <begin position="1219"/>
        <end position="1275"/>
    </location>
</feature>
<proteinExistence type="predicted"/>
<comment type="caution">
    <text evidence="2">The sequence shown here is derived from an EMBL/GenBank/DDBJ whole genome shotgun (WGS) entry which is preliminary data.</text>
</comment>